<feature type="transmembrane region" description="Helical" evidence="1">
    <location>
        <begin position="447"/>
        <end position="473"/>
    </location>
</feature>
<evidence type="ECO:0000313" key="2">
    <source>
        <dbReference type="EMBL" id="KAF2143148.1"/>
    </source>
</evidence>
<keyword evidence="1" id="KW-0812">Transmembrane</keyword>
<keyword evidence="1" id="KW-1133">Transmembrane helix</keyword>
<dbReference type="EMBL" id="ML995482">
    <property type="protein sequence ID" value="KAF2143148.1"/>
    <property type="molecule type" value="Genomic_DNA"/>
</dbReference>
<organism evidence="2 3">
    <name type="scientific">Aplosporella prunicola CBS 121167</name>
    <dbReference type="NCBI Taxonomy" id="1176127"/>
    <lineage>
        <taxon>Eukaryota</taxon>
        <taxon>Fungi</taxon>
        <taxon>Dikarya</taxon>
        <taxon>Ascomycota</taxon>
        <taxon>Pezizomycotina</taxon>
        <taxon>Dothideomycetes</taxon>
        <taxon>Dothideomycetes incertae sedis</taxon>
        <taxon>Botryosphaeriales</taxon>
        <taxon>Aplosporellaceae</taxon>
        <taxon>Aplosporella</taxon>
    </lineage>
</organism>
<reference evidence="2" key="1">
    <citation type="journal article" date="2020" name="Stud. Mycol.">
        <title>101 Dothideomycetes genomes: a test case for predicting lifestyles and emergence of pathogens.</title>
        <authorList>
            <person name="Haridas S."/>
            <person name="Albert R."/>
            <person name="Binder M."/>
            <person name="Bloem J."/>
            <person name="Labutti K."/>
            <person name="Salamov A."/>
            <person name="Andreopoulos B."/>
            <person name="Baker S."/>
            <person name="Barry K."/>
            <person name="Bills G."/>
            <person name="Bluhm B."/>
            <person name="Cannon C."/>
            <person name="Castanera R."/>
            <person name="Culley D."/>
            <person name="Daum C."/>
            <person name="Ezra D."/>
            <person name="Gonzalez J."/>
            <person name="Henrissat B."/>
            <person name="Kuo A."/>
            <person name="Liang C."/>
            <person name="Lipzen A."/>
            <person name="Lutzoni F."/>
            <person name="Magnuson J."/>
            <person name="Mondo S."/>
            <person name="Nolan M."/>
            <person name="Ohm R."/>
            <person name="Pangilinan J."/>
            <person name="Park H.-J."/>
            <person name="Ramirez L."/>
            <person name="Alfaro M."/>
            <person name="Sun H."/>
            <person name="Tritt A."/>
            <person name="Yoshinaga Y."/>
            <person name="Zwiers L.-H."/>
            <person name="Turgeon B."/>
            <person name="Goodwin S."/>
            <person name="Spatafora J."/>
            <person name="Crous P."/>
            <person name="Grigoriev I."/>
        </authorList>
    </citation>
    <scope>NUCLEOTIDE SEQUENCE</scope>
    <source>
        <strain evidence="2">CBS 121167</strain>
    </source>
</reference>
<evidence type="ECO:0000256" key="1">
    <source>
        <dbReference type="SAM" id="Phobius"/>
    </source>
</evidence>
<dbReference type="AlphaFoldDB" id="A0A6A6BHR6"/>
<feature type="transmembrane region" description="Helical" evidence="1">
    <location>
        <begin position="108"/>
        <end position="129"/>
    </location>
</feature>
<dbReference type="OrthoDB" id="3903561at2759"/>
<feature type="transmembrane region" description="Helical" evidence="1">
    <location>
        <begin position="251"/>
        <end position="275"/>
    </location>
</feature>
<proteinExistence type="predicted"/>
<keyword evidence="1" id="KW-0472">Membrane</keyword>
<keyword evidence="3" id="KW-1185">Reference proteome</keyword>
<sequence>MAGISYREVKMHDLPEDSASGLHPLDHQRLADSSNQDPLDPDIRPAKTFFMDFKDAFSMKYLGWFIENSVPLLKDGVRQYGAYLKSPISNDIHLLKNGIRHHGFRRHAVALTALFIYGLVPLITYFCILKHPFKTVPMSCSQDFTTSEETVNHFRFANLFTVDRTAGNFPFWVAKLIDTAWDLLVSRGMQFLAGLFSYKVFSDVLIRAIEVSPIPYRTFNSISLSSVSASTVVSLFQDIGCYGKGHTLWRFAYMALAMTYVIALPTLFSATTGYISSTSPFTRLPNLSVFIPTEEKIYNYLGHTFSSNNTNKCLVEEDISTQLRLVNLQQGESHATLTMKLHMFTGTHPTGRFLILDHMMTKNVGWFFPNETYRDYPSYDNHNCNETVYVPVGGGNFTFAEIFPHLTGYTYQDATPYCYDGVLYNYSQVHDNTRCLPNTDKNASYRWGFSTLLSSIILILHGVWSLSMFAIWLEVQLSSKLLRAGYSLSQLRSIFAIVSAAQETTGKKLEELLSFSVKELEKKLYGKDAVVEFELFAKELPFADVEPYDGA</sequence>
<dbReference type="RefSeq" id="XP_033398860.1">
    <property type="nucleotide sequence ID" value="XM_033545485.1"/>
</dbReference>
<accession>A0A6A6BHR6</accession>
<dbReference type="Proteomes" id="UP000799438">
    <property type="component" value="Unassembled WGS sequence"/>
</dbReference>
<protein>
    <submittedName>
        <fullName evidence="2">Uncharacterized protein</fullName>
    </submittedName>
</protein>
<dbReference type="GeneID" id="54302993"/>
<gene>
    <name evidence="2" type="ORF">K452DRAFT_346889</name>
</gene>
<evidence type="ECO:0000313" key="3">
    <source>
        <dbReference type="Proteomes" id="UP000799438"/>
    </source>
</evidence>
<name>A0A6A6BHR6_9PEZI</name>